<dbReference type="OrthoDB" id="18095at10239"/>
<dbReference type="RefSeq" id="NP_872551.1">
    <property type="nucleotide sequence ID" value="NC_005038.1"/>
</dbReference>
<dbReference type="Pfam" id="PF05341">
    <property type="entry name" value="PIF6"/>
    <property type="match status" value="1"/>
</dbReference>
<dbReference type="KEGG" id="vg:1463321"/>
<dbReference type="Proteomes" id="UP000202129">
    <property type="component" value="Segment"/>
</dbReference>
<gene>
    <name evidence="2" type="primary">ORF_97</name>
</gene>
<keyword evidence="1" id="KW-0472">Membrane</keyword>
<evidence type="ECO:0000313" key="3">
    <source>
        <dbReference type="Proteomes" id="UP000202129"/>
    </source>
</evidence>
<organismHost>
    <name type="scientific">Adoxophyes</name>
    <dbReference type="NCBI Taxonomy" id="85584"/>
</organismHost>
<organism evidence="2 3">
    <name type="scientific">Adoxophyes orana granulovirus</name>
    <name type="common">AoGV</name>
    <dbReference type="NCBI Taxonomy" id="170617"/>
    <lineage>
        <taxon>Viruses</taxon>
        <taxon>Viruses incertae sedis</taxon>
        <taxon>Naldaviricetes</taxon>
        <taxon>Lefavirales</taxon>
        <taxon>Baculoviridae</taxon>
        <taxon>Betabaculovirus</taxon>
        <taxon>Betabaculovirus adoranae</taxon>
    </lineage>
</organism>
<proteinExistence type="predicted"/>
<dbReference type="EMBL" id="AF547984">
    <property type="protein sequence ID" value="AAP85734.1"/>
    <property type="molecule type" value="Genomic_DNA"/>
</dbReference>
<reference evidence="2 3" key="1">
    <citation type="journal article" date="2003" name="Virology">
        <title>The complete sequence of the Adoxophyes orana granulovirus genome.</title>
        <authorList>
            <person name="Wormleaton S."/>
            <person name="Kuzio J."/>
            <person name="Winstanley D."/>
        </authorList>
    </citation>
    <scope>NUCLEOTIDE SEQUENCE [LARGE SCALE GENOMIC DNA]</scope>
</reference>
<accession>Q7T9R8</accession>
<keyword evidence="1" id="KW-1133">Transmembrane helix</keyword>
<sequence>MAIFSLDLFDILQSYNWQIVDNQLIEIVPNDREDAWKDLFLLVLRNTPRSCRKYLRLGTLIHFDYKQPIYYDLKTRRLGLMTDEVLQSLNPPRPAYFNSRLIRPISIVCCFILIALSYIATKGVN</sequence>
<dbReference type="InterPro" id="IPR008005">
    <property type="entry name" value="PIF6"/>
</dbReference>
<keyword evidence="3" id="KW-1185">Reference proteome</keyword>
<dbReference type="GeneID" id="1463321"/>
<protein>
    <submittedName>
        <fullName evidence="2">ORF_97</fullName>
    </submittedName>
</protein>
<feature type="transmembrane region" description="Helical" evidence="1">
    <location>
        <begin position="101"/>
        <end position="120"/>
    </location>
</feature>
<keyword evidence="1" id="KW-0812">Transmembrane</keyword>
<name>Q7T9R8_GVAO</name>
<evidence type="ECO:0000313" key="2">
    <source>
        <dbReference type="EMBL" id="AAP85734.1"/>
    </source>
</evidence>
<evidence type="ECO:0000256" key="1">
    <source>
        <dbReference type="SAM" id="Phobius"/>
    </source>
</evidence>